<dbReference type="EMBL" id="BMJQ01000009">
    <property type="protein sequence ID" value="GGF26699.1"/>
    <property type="molecule type" value="Genomic_DNA"/>
</dbReference>
<evidence type="ECO:0000256" key="7">
    <source>
        <dbReference type="RuleBase" id="RU363032"/>
    </source>
</evidence>
<dbReference type="PANTHER" id="PTHR43163:SF6">
    <property type="entry name" value="DIPEPTIDE TRANSPORT SYSTEM PERMEASE PROTEIN DPPB-RELATED"/>
    <property type="match status" value="1"/>
</dbReference>
<feature type="domain" description="ABC transmembrane type-1" evidence="8">
    <location>
        <begin position="107"/>
        <end position="315"/>
    </location>
</feature>
<dbReference type="InterPro" id="IPR035906">
    <property type="entry name" value="MetI-like_sf"/>
</dbReference>
<evidence type="ECO:0000256" key="2">
    <source>
        <dbReference type="ARBA" id="ARBA00022448"/>
    </source>
</evidence>
<feature type="transmembrane region" description="Helical" evidence="7">
    <location>
        <begin position="113"/>
        <end position="134"/>
    </location>
</feature>
<evidence type="ECO:0000256" key="4">
    <source>
        <dbReference type="ARBA" id="ARBA00022692"/>
    </source>
</evidence>
<evidence type="ECO:0000256" key="3">
    <source>
        <dbReference type="ARBA" id="ARBA00022475"/>
    </source>
</evidence>
<dbReference type="InterPro" id="IPR000515">
    <property type="entry name" value="MetI-like"/>
</dbReference>
<evidence type="ECO:0000256" key="6">
    <source>
        <dbReference type="ARBA" id="ARBA00023136"/>
    </source>
</evidence>
<feature type="transmembrane region" description="Helical" evidence="7">
    <location>
        <begin position="292"/>
        <end position="315"/>
    </location>
</feature>
<evidence type="ECO:0000256" key="1">
    <source>
        <dbReference type="ARBA" id="ARBA00004651"/>
    </source>
</evidence>
<dbReference type="PANTHER" id="PTHR43163">
    <property type="entry name" value="DIPEPTIDE TRANSPORT SYSTEM PERMEASE PROTEIN DPPB-RELATED"/>
    <property type="match status" value="1"/>
</dbReference>
<sequence>MTDEKQGIFGRRMLRFVALRLVMALPTLWAVLTLVFVLVRIVPGDPALAILGDQATEQALVALRHRMGLDVPLWDQYLQFMGQLLRGDLGESMVRNRPILGEVAAVLPYTLELTFIGILLGVVLGLPMGVLAAQYRGGWIDAVARWTSLAGLSFPAFISGILMLLLLAVELPWFPVIGNAPFADPGGHLRALVLPALNLGLIMVAYVARVTRSGMLASLSEDYIRTARAKGVPARLVVWRHALKNALIPVVTVVGLYFGILIGNSVLTEIVFNRPGLGKLIVGALNDRDYTMLQGLMVIYALIVVVANLATDLAYGAVDPRIRVR</sequence>
<dbReference type="PROSITE" id="PS50928">
    <property type="entry name" value="ABC_TM1"/>
    <property type="match status" value="1"/>
</dbReference>
<dbReference type="InterPro" id="IPR045621">
    <property type="entry name" value="BPD_transp_1_N"/>
</dbReference>
<reference evidence="9" key="1">
    <citation type="journal article" date="2014" name="Int. J. Syst. Evol. Microbiol.">
        <title>Complete genome sequence of Corynebacterium casei LMG S-19264T (=DSM 44701T), isolated from a smear-ripened cheese.</title>
        <authorList>
            <consortium name="US DOE Joint Genome Institute (JGI-PGF)"/>
            <person name="Walter F."/>
            <person name="Albersmeier A."/>
            <person name="Kalinowski J."/>
            <person name="Ruckert C."/>
        </authorList>
    </citation>
    <scope>NUCLEOTIDE SEQUENCE</scope>
    <source>
        <strain evidence="9">CGMCC 1.15725</strain>
    </source>
</reference>
<proteinExistence type="inferred from homology"/>
<name>A0A8J2YWY2_9PROT</name>
<feature type="transmembrane region" description="Helical" evidence="7">
    <location>
        <begin position="21"/>
        <end position="42"/>
    </location>
</feature>
<evidence type="ECO:0000313" key="9">
    <source>
        <dbReference type="EMBL" id="GGF26699.1"/>
    </source>
</evidence>
<dbReference type="GO" id="GO:0005886">
    <property type="term" value="C:plasma membrane"/>
    <property type="evidence" value="ECO:0007669"/>
    <property type="project" value="UniProtKB-SubCell"/>
</dbReference>
<comment type="similarity">
    <text evidence="7">Belongs to the binding-protein-dependent transport system permease family.</text>
</comment>
<feature type="transmembrane region" description="Helical" evidence="7">
    <location>
        <begin position="246"/>
        <end position="272"/>
    </location>
</feature>
<keyword evidence="5 7" id="KW-1133">Transmembrane helix</keyword>
<dbReference type="AlphaFoldDB" id="A0A8J2YWY2"/>
<organism evidence="9 10">
    <name type="scientific">Aliidongia dinghuensis</name>
    <dbReference type="NCBI Taxonomy" id="1867774"/>
    <lineage>
        <taxon>Bacteria</taxon>
        <taxon>Pseudomonadati</taxon>
        <taxon>Pseudomonadota</taxon>
        <taxon>Alphaproteobacteria</taxon>
        <taxon>Rhodospirillales</taxon>
        <taxon>Dongiaceae</taxon>
        <taxon>Aliidongia</taxon>
    </lineage>
</organism>
<feature type="transmembrane region" description="Helical" evidence="7">
    <location>
        <begin position="146"/>
        <end position="169"/>
    </location>
</feature>
<dbReference type="SUPFAM" id="SSF161098">
    <property type="entry name" value="MetI-like"/>
    <property type="match status" value="1"/>
</dbReference>
<dbReference type="CDD" id="cd06261">
    <property type="entry name" value="TM_PBP2"/>
    <property type="match status" value="1"/>
</dbReference>
<keyword evidence="4 7" id="KW-0812">Transmembrane</keyword>
<keyword evidence="3" id="KW-1003">Cell membrane</keyword>
<dbReference type="Proteomes" id="UP000646365">
    <property type="component" value="Unassembled WGS sequence"/>
</dbReference>
<dbReference type="Pfam" id="PF19300">
    <property type="entry name" value="BPD_transp_1_N"/>
    <property type="match status" value="1"/>
</dbReference>
<dbReference type="GO" id="GO:0071916">
    <property type="term" value="F:dipeptide transmembrane transporter activity"/>
    <property type="evidence" value="ECO:0007669"/>
    <property type="project" value="TreeGrafter"/>
</dbReference>
<accession>A0A8J2YWY2</accession>
<protein>
    <submittedName>
        <fullName evidence="9">Peptide ABC transporter permease</fullName>
    </submittedName>
</protein>
<keyword evidence="2 7" id="KW-0813">Transport</keyword>
<dbReference type="Gene3D" id="1.10.3720.10">
    <property type="entry name" value="MetI-like"/>
    <property type="match status" value="1"/>
</dbReference>
<gene>
    <name evidence="9" type="ORF">GCM10011611_35920</name>
</gene>
<evidence type="ECO:0000256" key="5">
    <source>
        <dbReference type="ARBA" id="ARBA00022989"/>
    </source>
</evidence>
<reference evidence="9" key="2">
    <citation type="submission" date="2020-09" db="EMBL/GenBank/DDBJ databases">
        <authorList>
            <person name="Sun Q."/>
            <person name="Zhou Y."/>
        </authorList>
    </citation>
    <scope>NUCLEOTIDE SEQUENCE</scope>
    <source>
        <strain evidence="9">CGMCC 1.15725</strain>
    </source>
</reference>
<keyword evidence="6 7" id="KW-0472">Membrane</keyword>
<feature type="transmembrane region" description="Helical" evidence="7">
    <location>
        <begin position="189"/>
        <end position="208"/>
    </location>
</feature>
<comment type="subcellular location">
    <subcellularLocation>
        <location evidence="1 7">Cell membrane</location>
        <topology evidence="1 7">Multi-pass membrane protein</topology>
    </subcellularLocation>
</comment>
<comment type="caution">
    <text evidence="9">The sequence shown here is derived from an EMBL/GenBank/DDBJ whole genome shotgun (WGS) entry which is preliminary data.</text>
</comment>
<evidence type="ECO:0000313" key="10">
    <source>
        <dbReference type="Proteomes" id="UP000646365"/>
    </source>
</evidence>
<evidence type="ECO:0000259" key="8">
    <source>
        <dbReference type="PROSITE" id="PS50928"/>
    </source>
</evidence>
<dbReference type="Pfam" id="PF00528">
    <property type="entry name" value="BPD_transp_1"/>
    <property type="match status" value="1"/>
</dbReference>
<keyword evidence="10" id="KW-1185">Reference proteome</keyword>